<evidence type="ECO:0000313" key="1">
    <source>
        <dbReference type="EMBL" id="OVF07321.1"/>
    </source>
</evidence>
<organism evidence="1 2">
    <name type="scientific">Clavispora lusitaniae</name>
    <name type="common">Candida lusitaniae</name>
    <dbReference type="NCBI Taxonomy" id="36911"/>
    <lineage>
        <taxon>Eukaryota</taxon>
        <taxon>Fungi</taxon>
        <taxon>Dikarya</taxon>
        <taxon>Ascomycota</taxon>
        <taxon>Saccharomycotina</taxon>
        <taxon>Pichiomycetes</taxon>
        <taxon>Metschnikowiaceae</taxon>
        <taxon>Clavispora</taxon>
    </lineage>
</organism>
<dbReference type="KEGG" id="clus:A9F13_13g00154"/>
<reference evidence="1 2" key="1">
    <citation type="submission" date="2017-04" db="EMBL/GenBank/DDBJ databases">
        <title>Draft genome of the yeast Clavispora lusitaniae type strain CBS 6936.</title>
        <authorList>
            <person name="Durrens P."/>
            <person name="Klopp C."/>
            <person name="Biteau N."/>
            <person name="Fitton-Ouhabi V."/>
            <person name="Dementhon K."/>
            <person name="Accoceberry I."/>
            <person name="Sherman D.J."/>
            <person name="Noel T."/>
        </authorList>
    </citation>
    <scope>NUCLEOTIDE SEQUENCE [LARGE SCALE GENOMIC DNA]</scope>
    <source>
        <strain evidence="1 2">CBS 6936</strain>
    </source>
</reference>
<name>A0AA91T0T0_CLALS</name>
<accession>A0AA91T0T0</accession>
<evidence type="ECO:0000313" key="2">
    <source>
        <dbReference type="Proteomes" id="UP000195602"/>
    </source>
</evidence>
<protein>
    <submittedName>
        <fullName evidence="1">Uncharacterized protein</fullName>
    </submittedName>
</protein>
<gene>
    <name evidence="1" type="ORF">A9F13_13g00154</name>
</gene>
<dbReference type="AlphaFoldDB" id="A0AA91T0T0"/>
<proteinExistence type="predicted"/>
<comment type="caution">
    <text evidence="1">The sequence shown here is derived from an EMBL/GenBank/DDBJ whole genome shotgun (WGS) entry which is preliminary data.</text>
</comment>
<sequence>MYTREFFSHQKLISLSSQANVFAYVSSPPLLRVFMSAYLRRAKGRGGTSEARHGLVRFHPSRVFPAGCAPATAVLLAAARQESSPRQPSAYMADRRSVCYDASESLVV</sequence>
<dbReference type="EMBL" id="LYUB02000013">
    <property type="protein sequence ID" value="OVF07321.1"/>
    <property type="molecule type" value="Genomic_DNA"/>
</dbReference>
<dbReference type="Proteomes" id="UP000195602">
    <property type="component" value="Unassembled WGS sequence"/>
</dbReference>